<dbReference type="Proteomes" id="UP000187074">
    <property type="component" value="Unassembled WGS sequence"/>
</dbReference>
<reference evidence="1 2" key="1">
    <citation type="submission" date="2016-11" db="EMBL/GenBank/DDBJ databases">
        <title>Paenibacillus species isolates.</title>
        <authorList>
            <person name="Beno S.M."/>
        </authorList>
    </citation>
    <scope>NUCLEOTIDE SEQUENCE [LARGE SCALE GENOMIC DNA]</scope>
    <source>
        <strain evidence="1 2">FSL F4-0100</strain>
    </source>
</reference>
<dbReference type="PROSITE" id="PS51257">
    <property type="entry name" value="PROKAR_LIPOPROTEIN"/>
    <property type="match status" value="1"/>
</dbReference>
<name>A0A1R1B064_PAELA</name>
<accession>A0A1R1B064</accession>
<evidence type="ECO:0000313" key="1">
    <source>
        <dbReference type="EMBL" id="OME91938.1"/>
    </source>
</evidence>
<proteinExistence type="predicted"/>
<dbReference type="InterPro" id="IPR015943">
    <property type="entry name" value="WD40/YVTN_repeat-like_dom_sf"/>
</dbReference>
<gene>
    <name evidence="1" type="ORF">BK123_14925</name>
</gene>
<dbReference type="SUPFAM" id="SSF82171">
    <property type="entry name" value="DPP6 N-terminal domain-like"/>
    <property type="match status" value="1"/>
</dbReference>
<organism evidence="1 2">
    <name type="scientific">Paenibacillus lautus</name>
    <name type="common">Bacillus lautus</name>
    <dbReference type="NCBI Taxonomy" id="1401"/>
    <lineage>
        <taxon>Bacteria</taxon>
        <taxon>Bacillati</taxon>
        <taxon>Bacillota</taxon>
        <taxon>Bacilli</taxon>
        <taxon>Bacillales</taxon>
        <taxon>Paenibacillaceae</taxon>
        <taxon>Paenibacillus</taxon>
    </lineage>
</organism>
<sequence length="404" mass="45028">MMIRKRFAGLSVLLAIILLLSGCEGGLRSETIVIPSSEDEQVADSGSAPFQVKTIYRLPISDTKDDQLLGWEDSGSVLGLFQAPDSKMRLSQYLLQRLSPPYEKFETLQGVDADHWNLELSPNGKYIAGIKKTKDGNVLKLISLSDGRETIMATIKPRHDLLLTELTWSDNSRYISYLVTDVATDVASGPVSGQTDVGVATNPVVKMAVYDTTARQVKVYPLKGLRNTGSVSEVKMSDDGQSALIVVQNERTISISMGTINGSSFHIEYEHQAGGDQMAWLNKDQFVFLGTEGEIYEYDRRNMALSVLLEKVLSFQLSQDRKYIAYSQKDDNDTISIFAGKLQGNNVLYKESVYQGVFPSVMYWSPHNDSLLVNGRKIYSTSRQQTNPEPSIVSYNQPFIIKFQ</sequence>
<dbReference type="OrthoDB" id="2663372at2"/>
<dbReference type="AlphaFoldDB" id="A0A1R1B064"/>
<dbReference type="EMBL" id="MRTF01000005">
    <property type="protein sequence ID" value="OME91938.1"/>
    <property type="molecule type" value="Genomic_DNA"/>
</dbReference>
<protein>
    <submittedName>
        <fullName evidence="1">Uncharacterized protein</fullName>
    </submittedName>
</protein>
<dbReference type="STRING" id="1401.BK123_14925"/>
<comment type="caution">
    <text evidence="1">The sequence shown here is derived from an EMBL/GenBank/DDBJ whole genome shotgun (WGS) entry which is preliminary data.</text>
</comment>
<dbReference type="RefSeq" id="WP_076323202.1">
    <property type="nucleotide sequence ID" value="NZ_MRTF01000005.1"/>
</dbReference>
<dbReference type="Gene3D" id="2.130.10.10">
    <property type="entry name" value="YVTN repeat-like/Quinoprotein amine dehydrogenase"/>
    <property type="match status" value="1"/>
</dbReference>
<evidence type="ECO:0000313" key="2">
    <source>
        <dbReference type="Proteomes" id="UP000187074"/>
    </source>
</evidence>